<feature type="transmembrane region" description="Helical" evidence="6">
    <location>
        <begin position="161"/>
        <end position="181"/>
    </location>
</feature>
<dbReference type="GO" id="GO:0015179">
    <property type="term" value="F:L-amino acid transmembrane transporter activity"/>
    <property type="evidence" value="ECO:0007669"/>
    <property type="project" value="TreeGrafter"/>
</dbReference>
<evidence type="ECO:0000256" key="2">
    <source>
        <dbReference type="ARBA" id="ARBA00022692"/>
    </source>
</evidence>
<reference evidence="8" key="2">
    <citation type="journal article" date="2023" name="BMC Genomics">
        <title>Pest status, molecular evolution, and epigenetic factors derived from the genome assembly of Frankliniella fusca, a thysanopteran phytovirus vector.</title>
        <authorList>
            <person name="Catto M.A."/>
            <person name="Labadie P.E."/>
            <person name="Jacobson A.L."/>
            <person name="Kennedy G.G."/>
            <person name="Srinivasan R."/>
            <person name="Hunt B.G."/>
        </authorList>
    </citation>
    <scope>NUCLEOTIDE SEQUENCE</scope>
    <source>
        <strain evidence="8">PL_HMW_Pooled</strain>
    </source>
</reference>
<feature type="transmembrane region" description="Helical" evidence="6">
    <location>
        <begin position="414"/>
        <end position="437"/>
    </location>
</feature>
<evidence type="ECO:0000256" key="1">
    <source>
        <dbReference type="ARBA" id="ARBA00004141"/>
    </source>
</evidence>
<accession>A0AAE1HL56</accession>
<dbReference type="InterPro" id="IPR013057">
    <property type="entry name" value="AA_transpt_TM"/>
</dbReference>
<evidence type="ECO:0000313" key="8">
    <source>
        <dbReference type="EMBL" id="KAK3923365.1"/>
    </source>
</evidence>
<proteinExistence type="predicted"/>
<evidence type="ECO:0000256" key="4">
    <source>
        <dbReference type="ARBA" id="ARBA00023136"/>
    </source>
</evidence>
<feature type="transmembrane region" description="Helical" evidence="6">
    <location>
        <begin position="343"/>
        <end position="364"/>
    </location>
</feature>
<evidence type="ECO:0000259" key="7">
    <source>
        <dbReference type="Pfam" id="PF01490"/>
    </source>
</evidence>
<organism evidence="8 9">
    <name type="scientific">Frankliniella fusca</name>
    <dbReference type="NCBI Taxonomy" id="407009"/>
    <lineage>
        <taxon>Eukaryota</taxon>
        <taxon>Metazoa</taxon>
        <taxon>Ecdysozoa</taxon>
        <taxon>Arthropoda</taxon>
        <taxon>Hexapoda</taxon>
        <taxon>Insecta</taxon>
        <taxon>Pterygota</taxon>
        <taxon>Neoptera</taxon>
        <taxon>Paraneoptera</taxon>
        <taxon>Thysanoptera</taxon>
        <taxon>Terebrantia</taxon>
        <taxon>Thripoidea</taxon>
        <taxon>Thripidae</taxon>
        <taxon>Frankliniella</taxon>
    </lineage>
</organism>
<evidence type="ECO:0000256" key="6">
    <source>
        <dbReference type="SAM" id="Phobius"/>
    </source>
</evidence>
<protein>
    <submittedName>
        <fullName evidence="8">Proton-coupled amino acid transporter-like protein</fullName>
    </submittedName>
</protein>
<feature type="transmembrane region" description="Helical" evidence="6">
    <location>
        <begin position="193"/>
        <end position="213"/>
    </location>
</feature>
<comment type="caution">
    <text evidence="8">The sequence shown here is derived from an EMBL/GenBank/DDBJ whole genome shotgun (WGS) entry which is preliminary data.</text>
</comment>
<keyword evidence="9" id="KW-1185">Reference proteome</keyword>
<feature type="transmembrane region" description="Helical" evidence="6">
    <location>
        <begin position="265"/>
        <end position="283"/>
    </location>
</feature>
<feature type="region of interest" description="Disordered" evidence="5">
    <location>
        <begin position="1"/>
        <end position="42"/>
    </location>
</feature>
<dbReference type="PANTHER" id="PTHR22950">
    <property type="entry name" value="AMINO ACID TRANSPORTER"/>
    <property type="match status" value="1"/>
</dbReference>
<sequence length="485" mass="53619">MRSSESSTGDIPLGLQGVQSHDRQPAHLAAGNGSVSAHHTQAEAVRRPKDIEADDYDPHEHQDVAHPTSNVDTLFHLLKGCIGTGILAMPEAFKFAGYVVGFVGTAIIGFICTLAVHMLIDAEYELSKRRRVPTLSYPQAGRAALEDGPPKLRWLSKYMSGLINTFVTANQMGACIAYILFVASNLKDVVDTLATPLSLRVWMIIVTVPLILLNWVRDLKYLAPFSTLAISITLGSFGVILYYVFRTIPVIDDKVAFGDISKFPLFFGTAMFSLEAMGVMIPLKNEMKNPKAFGGRFGVLNRAMVPIVVLFICLGLFGYLQFGDDVKASITLSLPQDDNWAKSVRIMMAFAMFVSHGLMNYVNFDTIWNKTLLPRCEDKKYSPKVIILYEYLVRTAIVLFHFTLGAIFTNLSLVISLVGAFCLSMIGLTFPAMIHMATFWYSCPSRRSFVWLLIQDSGVMLLGFVALVIGTYVSVSDIVKDFNSA</sequence>
<dbReference type="Proteomes" id="UP001219518">
    <property type="component" value="Unassembled WGS sequence"/>
</dbReference>
<dbReference type="PANTHER" id="PTHR22950:SF680">
    <property type="entry name" value="PROTON-COUPLED AMINO ACID TRANSPORTER 4-LIKE PROTEIN"/>
    <property type="match status" value="1"/>
</dbReference>
<dbReference type="EMBL" id="JAHWGI010001145">
    <property type="protein sequence ID" value="KAK3923365.1"/>
    <property type="molecule type" value="Genomic_DNA"/>
</dbReference>
<keyword evidence="2 6" id="KW-0812">Transmembrane</keyword>
<feature type="transmembrane region" description="Helical" evidence="6">
    <location>
        <begin position="449"/>
        <end position="475"/>
    </location>
</feature>
<evidence type="ECO:0000313" key="9">
    <source>
        <dbReference type="Proteomes" id="UP001219518"/>
    </source>
</evidence>
<evidence type="ECO:0000256" key="3">
    <source>
        <dbReference type="ARBA" id="ARBA00022989"/>
    </source>
</evidence>
<feature type="transmembrane region" description="Helical" evidence="6">
    <location>
        <begin position="303"/>
        <end position="323"/>
    </location>
</feature>
<reference evidence="8" key="1">
    <citation type="submission" date="2021-07" db="EMBL/GenBank/DDBJ databases">
        <authorList>
            <person name="Catto M.A."/>
            <person name="Jacobson A."/>
            <person name="Kennedy G."/>
            <person name="Labadie P."/>
            <person name="Hunt B.G."/>
            <person name="Srinivasan R."/>
        </authorList>
    </citation>
    <scope>NUCLEOTIDE SEQUENCE</scope>
    <source>
        <strain evidence="8">PL_HMW_Pooled</strain>
        <tissue evidence="8">Head</tissue>
    </source>
</reference>
<dbReference type="Pfam" id="PF01490">
    <property type="entry name" value="Aa_trans"/>
    <property type="match status" value="1"/>
</dbReference>
<feature type="transmembrane region" description="Helical" evidence="6">
    <location>
        <begin position="225"/>
        <end position="245"/>
    </location>
</feature>
<comment type="subcellular location">
    <subcellularLocation>
        <location evidence="1">Membrane</location>
        <topology evidence="1">Multi-pass membrane protein</topology>
    </subcellularLocation>
</comment>
<feature type="transmembrane region" description="Helical" evidence="6">
    <location>
        <begin position="385"/>
        <end position="408"/>
    </location>
</feature>
<name>A0AAE1HL56_9NEOP</name>
<keyword evidence="4 6" id="KW-0472">Membrane</keyword>
<feature type="transmembrane region" description="Helical" evidence="6">
    <location>
        <begin position="95"/>
        <end position="120"/>
    </location>
</feature>
<feature type="domain" description="Amino acid transporter transmembrane" evidence="7">
    <location>
        <begin position="66"/>
        <end position="475"/>
    </location>
</feature>
<gene>
    <name evidence="8" type="ORF">KUF71_001776</name>
</gene>
<evidence type="ECO:0000256" key="5">
    <source>
        <dbReference type="SAM" id="MobiDB-lite"/>
    </source>
</evidence>
<dbReference type="GO" id="GO:0005774">
    <property type="term" value="C:vacuolar membrane"/>
    <property type="evidence" value="ECO:0007669"/>
    <property type="project" value="TreeGrafter"/>
</dbReference>
<dbReference type="AlphaFoldDB" id="A0AAE1HL56"/>
<keyword evidence="3 6" id="KW-1133">Transmembrane helix</keyword>